<comment type="caution">
    <text evidence="12">The sequence shown here is derived from an EMBL/GenBank/DDBJ whole genome shotgun (WGS) entry which is preliminary data.</text>
</comment>
<dbReference type="GO" id="GO:0005576">
    <property type="term" value="C:extracellular region"/>
    <property type="evidence" value="ECO:0007669"/>
    <property type="project" value="UniProtKB-SubCell"/>
</dbReference>
<dbReference type="GO" id="GO:0044780">
    <property type="term" value="P:bacterial-type flagellum assembly"/>
    <property type="evidence" value="ECO:0007669"/>
    <property type="project" value="InterPro"/>
</dbReference>
<organism evidence="12 13">
    <name type="scientific">Romboutsia maritimum</name>
    <dbReference type="NCBI Taxonomy" id="2020948"/>
    <lineage>
        <taxon>Bacteria</taxon>
        <taxon>Bacillati</taxon>
        <taxon>Bacillota</taxon>
        <taxon>Clostridia</taxon>
        <taxon>Peptostreptococcales</taxon>
        <taxon>Peptostreptococcaceae</taxon>
        <taxon>Romboutsia</taxon>
    </lineage>
</organism>
<comment type="subcellular location">
    <subcellularLocation>
        <location evidence="1 7">Bacterial flagellum</location>
    </subcellularLocation>
    <subcellularLocation>
        <location evidence="2 7">Secreted</location>
    </subcellularLocation>
</comment>
<dbReference type="RefSeq" id="WP_095405886.1">
    <property type="nucleotide sequence ID" value="NZ_NOJZ02000002.1"/>
</dbReference>
<evidence type="ECO:0000259" key="10">
    <source>
        <dbReference type="Pfam" id="PF06429"/>
    </source>
</evidence>
<evidence type="ECO:0000256" key="6">
    <source>
        <dbReference type="ARBA" id="ARBA00023143"/>
    </source>
</evidence>
<evidence type="ECO:0000256" key="8">
    <source>
        <dbReference type="SAM" id="Coils"/>
    </source>
</evidence>
<dbReference type="PANTHER" id="PTHR30033:SF1">
    <property type="entry name" value="FLAGELLAR HOOK-ASSOCIATED PROTEIN 1"/>
    <property type="match status" value="1"/>
</dbReference>
<dbReference type="Proteomes" id="UP000243494">
    <property type="component" value="Unassembled WGS sequence"/>
</dbReference>
<sequence>MPGLFGTLNTAASGMSVSQTAIQTTSHNISNVNTPGYSRQKVNQSASSAYSYPGYNSSMGPGQLGTGVKVDSITRTKDIFYDFQFRSEAHKHGETNVKYNYYSNMEAIFNEPSDTAISASINNFFTSWHELSKDPNDKGAKSIVVQNSKYLAHNISQASKQLENSKQGATEQLKDNIKEIDDILTNLENLNKDIKNIENNGKVPNDLYDERDRIIDDLSFKLNIPGDKKNLKEEDIKKIREDITKVSDTLTDDKITEDEMKSIPSVSGEISGLIDLVKENGILDGYTHDLKELGKSVATEVNKILGGDSKGPLFTFDDSKEPILSVNEDILKDVTKLKLTSDQALEMYDLKNKKITIDGENITIDKYYNNTIQKLGNATQEAIRNQKNQSAVMSNIDNSRLGVSGVSLDEEMVSLIQFQHAYNASAKVVSTIDSLLDVVINGLVK</sequence>
<dbReference type="InterPro" id="IPR053927">
    <property type="entry name" value="FlgK_helical"/>
</dbReference>
<dbReference type="Pfam" id="PF22638">
    <property type="entry name" value="FlgK_D1"/>
    <property type="match status" value="1"/>
</dbReference>
<dbReference type="GO" id="GO:0009424">
    <property type="term" value="C:bacterial-type flagellum hook"/>
    <property type="evidence" value="ECO:0007669"/>
    <property type="project" value="UniProtKB-UniRule"/>
</dbReference>
<dbReference type="PRINTS" id="PR01005">
    <property type="entry name" value="FLGHOOKAP1"/>
</dbReference>
<comment type="similarity">
    <text evidence="3 7">Belongs to the flagella basal body rod proteins family.</text>
</comment>
<evidence type="ECO:0000256" key="5">
    <source>
        <dbReference type="ARBA" id="ARBA00022525"/>
    </source>
</evidence>
<dbReference type="InterPro" id="IPR002371">
    <property type="entry name" value="FlgK"/>
</dbReference>
<dbReference type="InterPro" id="IPR010930">
    <property type="entry name" value="Flg_bb/hook_C_dom"/>
</dbReference>
<dbReference type="SUPFAM" id="SSF64518">
    <property type="entry name" value="Phase 1 flagellin"/>
    <property type="match status" value="1"/>
</dbReference>
<evidence type="ECO:0000256" key="2">
    <source>
        <dbReference type="ARBA" id="ARBA00004613"/>
    </source>
</evidence>
<reference evidence="12 13" key="1">
    <citation type="journal article" date="2017" name="Genome Announc.">
        <title>Draft Genome Sequence of Romboutsia maritimum sp. nov. Strain CCRI-22766(T), Isolated from Coastal Estuarine Mud.</title>
        <authorList>
            <person name="Maheux A.F."/>
            <person name="Boudreau D.K."/>
            <person name="Berube E."/>
            <person name="Boissinot M."/>
            <person name="Raymond F."/>
            <person name="Brodeur S."/>
            <person name="Corbeil J."/>
            <person name="Brightwell G."/>
            <person name="Broda D."/>
            <person name="Omar R.F."/>
            <person name="Bergeron M.G."/>
        </authorList>
    </citation>
    <scope>NUCLEOTIDE SEQUENCE [LARGE SCALE GENOMIC DNA]</scope>
    <source>
        <strain evidence="12 13">CCRI-22766</strain>
    </source>
</reference>
<dbReference type="AlphaFoldDB" id="A0A371IVJ1"/>
<evidence type="ECO:0000256" key="1">
    <source>
        <dbReference type="ARBA" id="ARBA00004365"/>
    </source>
</evidence>
<protein>
    <recommendedName>
        <fullName evidence="4 7">Flagellar hook-associated protein 1</fullName>
        <shortName evidence="7">HAP1</shortName>
    </recommendedName>
</protein>
<evidence type="ECO:0000259" key="9">
    <source>
        <dbReference type="Pfam" id="PF00460"/>
    </source>
</evidence>
<evidence type="ECO:0000313" key="12">
    <source>
        <dbReference type="EMBL" id="RDY24500.1"/>
    </source>
</evidence>
<keyword evidence="12" id="KW-0969">Cilium</keyword>
<dbReference type="NCBIfam" id="TIGR02492">
    <property type="entry name" value="flgK_ends"/>
    <property type="match status" value="1"/>
</dbReference>
<dbReference type="GO" id="GO:0005198">
    <property type="term" value="F:structural molecule activity"/>
    <property type="evidence" value="ECO:0007669"/>
    <property type="project" value="UniProtKB-UniRule"/>
</dbReference>
<keyword evidence="8" id="KW-0175">Coiled coil</keyword>
<evidence type="ECO:0000313" key="13">
    <source>
        <dbReference type="Proteomes" id="UP000243494"/>
    </source>
</evidence>
<gene>
    <name evidence="7 12" type="primary">flgK</name>
    <name evidence="12" type="ORF">CHF27_002350</name>
</gene>
<keyword evidence="12" id="KW-0282">Flagellum</keyword>
<dbReference type="PANTHER" id="PTHR30033">
    <property type="entry name" value="FLAGELLAR HOOK-ASSOCIATED PROTEIN 1"/>
    <property type="match status" value="1"/>
</dbReference>
<feature type="domain" description="Flagellar basal-body/hook protein C-terminal" evidence="10">
    <location>
        <begin position="401"/>
        <end position="441"/>
    </location>
</feature>
<dbReference type="InterPro" id="IPR001444">
    <property type="entry name" value="Flag_bb_rod_N"/>
</dbReference>
<keyword evidence="6 7" id="KW-0975">Bacterial flagellum</keyword>
<evidence type="ECO:0000256" key="4">
    <source>
        <dbReference type="ARBA" id="ARBA00016244"/>
    </source>
</evidence>
<dbReference type="OrthoDB" id="9802553at2"/>
<keyword evidence="12" id="KW-0966">Cell projection</keyword>
<evidence type="ECO:0000256" key="7">
    <source>
        <dbReference type="RuleBase" id="RU362065"/>
    </source>
</evidence>
<feature type="domain" description="Flagellar basal body rod protein N-terminal" evidence="9">
    <location>
        <begin position="8"/>
        <end position="37"/>
    </location>
</feature>
<dbReference type="Pfam" id="PF00460">
    <property type="entry name" value="Flg_bb_rod"/>
    <property type="match status" value="1"/>
</dbReference>
<evidence type="ECO:0000256" key="3">
    <source>
        <dbReference type="ARBA" id="ARBA00009677"/>
    </source>
</evidence>
<proteinExistence type="inferred from homology"/>
<dbReference type="EMBL" id="NOJZ02000002">
    <property type="protein sequence ID" value="RDY24500.1"/>
    <property type="molecule type" value="Genomic_DNA"/>
</dbReference>
<accession>A0A371IVJ1</accession>
<keyword evidence="5 7" id="KW-0964">Secreted</keyword>
<feature type="coiled-coil region" evidence="8">
    <location>
        <begin position="159"/>
        <end position="200"/>
    </location>
</feature>
<evidence type="ECO:0000259" key="11">
    <source>
        <dbReference type="Pfam" id="PF22638"/>
    </source>
</evidence>
<dbReference type="Pfam" id="PF06429">
    <property type="entry name" value="Flg_bbr_C"/>
    <property type="match status" value="1"/>
</dbReference>
<name>A0A371IVJ1_9FIRM</name>
<keyword evidence="13" id="KW-1185">Reference proteome</keyword>
<feature type="domain" description="Flagellar hook-associated protein FlgK helical" evidence="11">
    <location>
        <begin position="103"/>
        <end position="304"/>
    </location>
</feature>